<name>A0A147I0B4_9SPHN</name>
<keyword evidence="3" id="KW-1185">Reference proteome</keyword>
<dbReference type="AlphaFoldDB" id="A0A147I0B4"/>
<evidence type="ECO:0000313" key="3">
    <source>
        <dbReference type="Proteomes" id="UP000074310"/>
    </source>
</evidence>
<proteinExistence type="predicted"/>
<dbReference type="Proteomes" id="UP000074310">
    <property type="component" value="Unassembled WGS sequence"/>
</dbReference>
<reference evidence="2 3" key="1">
    <citation type="journal article" date="2016" name="Front. Microbiol.">
        <title>Genomic Resource of Rice Seed Associated Bacteria.</title>
        <authorList>
            <person name="Midha S."/>
            <person name="Bansal K."/>
            <person name="Sharma S."/>
            <person name="Kumar N."/>
            <person name="Patil P.P."/>
            <person name="Chaudhry V."/>
            <person name="Patil P.B."/>
        </authorList>
    </citation>
    <scope>NUCLEOTIDE SEQUENCE [LARGE SCALE GENOMIC DNA]</scope>
    <source>
        <strain evidence="2 3">NS334</strain>
    </source>
</reference>
<organism evidence="2 3">
    <name type="scientific">Sphingomonas endophytica</name>
    <dbReference type="NCBI Taxonomy" id="869719"/>
    <lineage>
        <taxon>Bacteria</taxon>
        <taxon>Pseudomonadati</taxon>
        <taxon>Pseudomonadota</taxon>
        <taxon>Alphaproteobacteria</taxon>
        <taxon>Sphingomonadales</taxon>
        <taxon>Sphingomonadaceae</taxon>
        <taxon>Sphingomonas</taxon>
    </lineage>
</organism>
<evidence type="ECO:0000256" key="1">
    <source>
        <dbReference type="SAM" id="MobiDB-lite"/>
    </source>
</evidence>
<evidence type="ECO:0000313" key="2">
    <source>
        <dbReference type="EMBL" id="KTT70766.1"/>
    </source>
</evidence>
<comment type="caution">
    <text evidence="2">The sequence shown here is derived from an EMBL/GenBank/DDBJ whole genome shotgun (WGS) entry which is preliminary data.</text>
</comment>
<dbReference type="PATRIC" id="fig|869719.3.peg.2287"/>
<feature type="region of interest" description="Disordered" evidence="1">
    <location>
        <begin position="64"/>
        <end position="109"/>
    </location>
</feature>
<accession>A0A147I0B4</accession>
<protein>
    <submittedName>
        <fullName evidence="2">Uncharacterized protein</fullName>
    </submittedName>
</protein>
<dbReference type="EMBL" id="LDTB01000047">
    <property type="protein sequence ID" value="KTT70766.1"/>
    <property type="molecule type" value="Genomic_DNA"/>
</dbReference>
<gene>
    <name evidence="2" type="ORF">NS334_11705</name>
</gene>
<sequence>MFEDASPHSMSITRPAAVIELVADGVAAIRATLSRWTDRGRRDPRIPACRPLHAYADLGPPVPMSDQAWMSPPPERPLPRDLNMPLSAFDPGALRHRPADRPATMAPVATSPWADPLALERRLERLRTR</sequence>